<reference evidence="2" key="1">
    <citation type="journal article" date="2013" name="Nat. Commun.">
        <title>Whole-genome sequencing of Oryza brachyantha reveals mechanisms underlying Oryza genome evolution.</title>
        <authorList>
            <person name="Chen J."/>
            <person name="Huang Q."/>
            <person name="Gao D."/>
            <person name="Wang J."/>
            <person name="Lang Y."/>
            <person name="Liu T."/>
            <person name="Li B."/>
            <person name="Bai Z."/>
            <person name="Luis Goicoechea J."/>
            <person name="Liang C."/>
            <person name="Chen C."/>
            <person name="Zhang W."/>
            <person name="Sun S."/>
            <person name="Liao Y."/>
            <person name="Zhang X."/>
            <person name="Yang L."/>
            <person name="Song C."/>
            <person name="Wang M."/>
            <person name="Shi J."/>
            <person name="Liu G."/>
            <person name="Liu J."/>
            <person name="Zhou H."/>
            <person name="Zhou W."/>
            <person name="Yu Q."/>
            <person name="An N."/>
            <person name="Chen Y."/>
            <person name="Cai Q."/>
            <person name="Wang B."/>
            <person name="Liu B."/>
            <person name="Min J."/>
            <person name="Huang Y."/>
            <person name="Wu H."/>
            <person name="Li Z."/>
            <person name="Zhang Y."/>
            <person name="Yin Y."/>
            <person name="Song W."/>
            <person name="Jiang J."/>
            <person name="Jackson S.A."/>
            <person name="Wing R.A."/>
            <person name="Wang J."/>
            <person name="Chen M."/>
        </authorList>
    </citation>
    <scope>NUCLEOTIDE SEQUENCE [LARGE SCALE GENOMIC DNA]</scope>
    <source>
        <strain evidence="2">cv. IRGC 101232</strain>
    </source>
</reference>
<protein>
    <submittedName>
        <fullName evidence="2">Uncharacterized protein</fullName>
    </submittedName>
</protein>
<dbReference type="EnsemblPlants" id="OB04G33960.1">
    <property type="protein sequence ID" value="OB04G33960.1"/>
    <property type="gene ID" value="OB04G33960"/>
</dbReference>
<proteinExistence type="predicted"/>
<evidence type="ECO:0000256" key="1">
    <source>
        <dbReference type="SAM" id="MobiDB-lite"/>
    </source>
</evidence>
<dbReference type="AlphaFoldDB" id="J3M1X1"/>
<feature type="region of interest" description="Disordered" evidence="1">
    <location>
        <begin position="44"/>
        <end position="67"/>
    </location>
</feature>
<dbReference type="Proteomes" id="UP000006038">
    <property type="component" value="Chromosome 4"/>
</dbReference>
<evidence type="ECO:0000313" key="2">
    <source>
        <dbReference type="EnsemblPlants" id="OB04G33960.1"/>
    </source>
</evidence>
<accession>J3M1X1</accession>
<keyword evidence="3" id="KW-1185">Reference proteome</keyword>
<dbReference type="Gramene" id="OB04G33960.1">
    <property type="protein sequence ID" value="OB04G33960.1"/>
    <property type="gene ID" value="OB04G33960"/>
</dbReference>
<name>J3M1X1_ORYBR</name>
<feature type="region of interest" description="Disordered" evidence="1">
    <location>
        <begin position="1"/>
        <end position="29"/>
    </location>
</feature>
<organism evidence="2">
    <name type="scientific">Oryza brachyantha</name>
    <name type="common">malo sina</name>
    <dbReference type="NCBI Taxonomy" id="4533"/>
    <lineage>
        <taxon>Eukaryota</taxon>
        <taxon>Viridiplantae</taxon>
        <taxon>Streptophyta</taxon>
        <taxon>Embryophyta</taxon>
        <taxon>Tracheophyta</taxon>
        <taxon>Spermatophyta</taxon>
        <taxon>Magnoliopsida</taxon>
        <taxon>Liliopsida</taxon>
        <taxon>Poales</taxon>
        <taxon>Poaceae</taxon>
        <taxon>BOP clade</taxon>
        <taxon>Oryzoideae</taxon>
        <taxon>Oryzeae</taxon>
        <taxon>Oryzinae</taxon>
        <taxon>Oryza</taxon>
    </lineage>
</organism>
<reference evidence="2" key="2">
    <citation type="submission" date="2013-04" db="UniProtKB">
        <authorList>
            <consortium name="EnsemblPlants"/>
        </authorList>
    </citation>
    <scope>IDENTIFICATION</scope>
</reference>
<sequence>MSLSTLLFHRGPTSVARPRRRAGRSASSAGAIPSTLITVATHRCRAQKSESDGPISPLPGDDNTEATGSALAADVDATDSTQDATGSTPSNGEDTATLFQQFVSILTGETSNFSVLVHALLALFVTAAKNPNIQKKVADQIGQRVPLSQSVTSFLLFLITTTSFLYNAIKSGKELQGLGSYLLKICKKKSKENKKSENSRWILYI</sequence>
<dbReference type="HOGENOM" id="CLU_1099936_0_0_1"/>
<evidence type="ECO:0000313" key="3">
    <source>
        <dbReference type="Proteomes" id="UP000006038"/>
    </source>
</evidence>